<evidence type="ECO:0000313" key="4">
    <source>
        <dbReference type="Proteomes" id="UP000469545"/>
    </source>
</evidence>
<dbReference type="Proteomes" id="UP000469545">
    <property type="component" value="Unassembled WGS sequence"/>
</dbReference>
<name>A0A6N9UHW5_9ACTN</name>
<evidence type="ECO:0000313" key="5">
    <source>
        <dbReference type="Proteomes" id="UP000470446"/>
    </source>
</evidence>
<dbReference type="EMBL" id="JAAGMA010000172">
    <property type="protein sequence ID" value="NEB08594.1"/>
    <property type="molecule type" value="Genomic_DNA"/>
</dbReference>
<accession>A0A6N9UHW5</accession>
<feature type="compositionally biased region" description="Basic and acidic residues" evidence="1">
    <location>
        <begin position="1"/>
        <end position="14"/>
    </location>
</feature>
<evidence type="ECO:0000313" key="3">
    <source>
        <dbReference type="EMBL" id="NEB17175.1"/>
    </source>
</evidence>
<feature type="region of interest" description="Disordered" evidence="1">
    <location>
        <begin position="1"/>
        <end position="20"/>
    </location>
</feature>
<gene>
    <name evidence="2" type="ORF">G3I32_06860</name>
    <name evidence="3" type="ORF">G3I46_11700</name>
</gene>
<proteinExistence type="predicted"/>
<protein>
    <submittedName>
        <fullName evidence="3">Uncharacterized protein</fullName>
    </submittedName>
</protein>
<dbReference type="Proteomes" id="UP000470446">
    <property type="component" value="Unassembled WGS sequence"/>
</dbReference>
<evidence type="ECO:0000256" key="1">
    <source>
        <dbReference type="SAM" id="MobiDB-lite"/>
    </source>
</evidence>
<keyword evidence="4" id="KW-1185">Reference proteome</keyword>
<reference evidence="4 5" key="1">
    <citation type="submission" date="2020-01" db="EMBL/GenBank/DDBJ databases">
        <title>Insect and environment-associated Actinomycetes.</title>
        <authorList>
            <person name="Currrie C."/>
            <person name="Chevrette M."/>
            <person name="Carlson C."/>
            <person name="Stubbendieck R."/>
            <person name="Wendt-Pienkowski E."/>
        </authorList>
    </citation>
    <scope>NUCLEOTIDE SEQUENCE [LARGE SCALE GENOMIC DNA]</scope>
    <source>
        <strain evidence="2 5">SID14163</strain>
        <strain evidence="3 4">SID14172</strain>
    </source>
</reference>
<sequence>MQDVKHVTPNDEKSPAVTTDLEGQTELIEIRLLDKIETIDSKAISR</sequence>
<organism evidence="3 4">
    <name type="scientific">Streptomyces coelicoflavus</name>
    <dbReference type="NCBI Taxonomy" id="285562"/>
    <lineage>
        <taxon>Bacteria</taxon>
        <taxon>Bacillati</taxon>
        <taxon>Actinomycetota</taxon>
        <taxon>Actinomycetes</taxon>
        <taxon>Kitasatosporales</taxon>
        <taxon>Streptomycetaceae</taxon>
        <taxon>Streptomyces</taxon>
    </lineage>
</organism>
<dbReference type="RefSeq" id="WP_007444475.1">
    <property type="nucleotide sequence ID" value="NZ_BEWB01000012.1"/>
</dbReference>
<dbReference type="AlphaFoldDB" id="A0A6N9UHW5"/>
<comment type="caution">
    <text evidence="3">The sequence shown here is derived from an EMBL/GenBank/DDBJ whole genome shotgun (WGS) entry which is preliminary data.</text>
</comment>
<dbReference type="EMBL" id="JAAGMB010000255">
    <property type="protein sequence ID" value="NEB17175.1"/>
    <property type="molecule type" value="Genomic_DNA"/>
</dbReference>
<evidence type="ECO:0000313" key="2">
    <source>
        <dbReference type="EMBL" id="NEB08594.1"/>
    </source>
</evidence>